<organism evidence="1 2">
    <name type="scientific">Rangifer tarandus platyrhynchus</name>
    <name type="common">Svalbard reindeer</name>
    <dbReference type="NCBI Taxonomy" id="3082113"/>
    <lineage>
        <taxon>Eukaryota</taxon>
        <taxon>Metazoa</taxon>
        <taxon>Chordata</taxon>
        <taxon>Craniata</taxon>
        <taxon>Vertebrata</taxon>
        <taxon>Euteleostomi</taxon>
        <taxon>Mammalia</taxon>
        <taxon>Eutheria</taxon>
        <taxon>Laurasiatheria</taxon>
        <taxon>Artiodactyla</taxon>
        <taxon>Ruminantia</taxon>
        <taxon>Pecora</taxon>
        <taxon>Cervidae</taxon>
        <taxon>Odocoileinae</taxon>
        <taxon>Rangifer</taxon>
    </lineage>
</organism>
<accession>A0ABN8ZFX8</accession>
<evidence type="ECO:0000313" key="2">
    <source>
        <dbReference type="Proteomes" id="UP001176941"/>
    </source>
</evidence>
<proteinExistence type="predicted"/>
<dbReference type="EMBL" id="OX459969">
    <property type="protein sequence ID" value="CAI9172807.1"/>
    <property type="molecule type" value="Genomic_DNA"/>
</dbReference>
<sequence length="141" mass="15883">MDFECDAFDRYWHPQLKCCRYWGSCVQPAAVLQPKKKVNLCVTTAFMMNFRKKKIKKTPWQSSETLAVTVITPWSLMAVPSDSTLAPFLIDVDLCTAASWMTGSLVWVGKFLLQLLTSSNFQLLKTLCENPGNSPLALTVE</sequence>
<name>A0ABN8ZFX8_RANTA</name>
<reference evidence="1" key="1">
    <citation type="submission" date="2023-04" db="EMBL/GenBank/DDBJ databases">
        <authorList>
            <consortium name="ELIXIR-Norway"/>
        </authorList>
    </citation>
    <scope>NUCLEOTIDE SEQUENCE [LARGE SCALE GENOMIC DNA]</scope>
</reference>
<evidence type="ECO:0000313" key="1">
    <source>
        <dbReference type="EMBL" id="CAI9172807.1"/>
    </source>
</evidence>
<gene>
    <name evidence="1" type="ORF">MRATA1EN1_LOCUS21769</name>
</gene>
<keyword evidence="2" id="KW-1185">Reference proteome</keyword>
<protein>
    <submittedName>
        <fullName evidence="1">Uncharacterized protein</fullName>
    </submittedName>
</protein>
<dbReference type="Proteomes" id="UP001176941">
    <property type="component" value="Chromosome 33"/>
</dbReference>